<organism evidence="1 2">
    <name type="scientific">Actinomyces viscosus</name>
    <dbReference type="NCBI Taxonomy" id="1656"/>
    <lineage>
        <taxon>Bacteria</taxon>
        <taxon>Bacillati</taxon>
        <taxon>Actinomycetota</taxon>
        <taxon>Actinomycetes</taxon>
        <taxon>Actinomycetales</taxon>
        <taxon>Actinomycetaceae</taxon>
        <taxon>Actinomyces</taxon>
    </lineage>
</organism>
<dbReference type="RefSeq" id="WP_289596183.1">
    <property type="nucleotide sequence ID" value="NZ_JAUDBR010000008.1"/>
</dbReference>
<protein>
    <submittedName>
        <fullName evidence="1">Uncharacterized protein</fullName>
    </submittedName>
</protein>
<reference evidence="2" key="1">
    <citation type="submission" date="2023-06" db="EMBL/GenBank/DDBJ databases">
        <title>Identification and characterization of horizontal gene transfer across gut microbiota members of farm animals based on homology search.</title>
        <authorList>
            <person name="Zeman M."/>
            <person name="Kubasova T."/>
            <person name="Jahodarova E."/>
            <person name="Nykrynova M."/>
            <person name="Rychlik I."/>
        </authorList>
    </citation>
    <scope>NUCLEOTIDE SEQUENCE [LARGE SCALE GENOMIC DNA]</scope>
    <source>
        <strain evidence="2">ET81</strain>
    </source>
</reference>
<proteinExistence type="predicted"/>
<evidence type="ECO:0000313" key="1">
    <source>
        <dbReference type="EMBL" id="MDM8076742.1"/>
    </source>
</evidence>
<reference evidence="1 2" key="2">
    <citation type="submission" date="2023-06" db="EMBL/GenBank/DDBJ databases">
        <authorList>
            <person name="Zeman M."/>
            <person name="Kubasova T."/>
            <person name="Jahodarova E."/>
            <person name="Nykrynova M."/>
            <person name="Rychlik I."/>
        </authorList>
    </citation>
    <scope>NUCLEOTIDE SEQUENCE [LARGE SCALE GENOMIC DNA]</scope>
    <source>
        <strain evidence="1 2">ET81</strain>
    </source>
</reference>
<dbReference type="Proteomes" id="UP001529257">
    <property type="component" value="Unassembled WGS sequence"/>
</dbReference>
<name>A0ABT7TY39_ACTVI</name>
<comment type="caution">
    <text evidence="1">The sequence shown here is derived from an EMBL/GenBank/DDBJ whole genome shotgun (WGS) entry which is preliminary data.</text>
</comment>
<keyword evidence="2" id="KW-1185">Reference proteome</keyword>
<accession>A0ABT7TY39</accession>
<gene>
    <name evidence="1" type="ORF">QUV91_06715</name>
</gene>
<evidence type="ECO:0000313" key="2">
    <source>
        <dbReference type="Proteomes" id="UP001529257"/>
    </source>
</evidence>
<sequence length="241" mass="28536">MSKLSDLWENDPNVTPDSQWWDHLVDESLSPTTDDAYHRCVAELNDAFIYSAISVEEQKIGDRLAAPHYFEALIHAEMMTEAFEKVAPNHIPRNPKSFDYESLRDAIENVTTKLESRIESQFARDRICKNMDYLFSDWLVKLADSVSKYSAAWFDEDYEWEHHDNYATSFDEGQSVLAFLARSIERGAIRDKDFISKISTYRDRMSEFEERLRPLLPKLRDLEFDSFQQDNLAPEWRWWRQ</sequence>
<dbReference type="EMBL" id="JAUDBR010000008">
    <property type="protein sequence ID" value="MDM8076742.1"/>
    <property type="molecule type" value="Genomic_DNA"/>
</dbReference>